<evidence type="ECO:0000313" key="3">
    <source>
        <dbReference type="Proteomes" id="UP001595701"/>
    </source>
</evidence>
<keyword evidence="1" id="KW-0472">Membrane</keyword>
<accession>A0ABV7SC84</accession>
<protein>
    <submittedName>
        <fullName evidence="2">Peptidase</fullName>
    </submittedName>
</protein>
<evidence type="ECO:0000313" key="2">
    <source>
        <dbReference type="EMBL" id="MFC3574547.1"/>
    </source>
</evidence>
<comment type="caution">
    <text evidence="2">The sequence shown here is derived from an EMBL/GenBank/DDBJ whole genome shotgun (WGS) entry which is preliminary data.</text>
</comment>
<dbReference type="Proteomes" id="UP001595701">
    <property type="component" value="Unassembled WGS sequence"/>
</dbReference>
<name>A0ABV7SC84_9ACTN</name>
<keyword evidence="1" id="KW-0812">Transmembrane</keyword>
<feature type="transmembrane region" description="Helical" evidence="1">
    <location>
        <begin position="269"/>
        <end position="288"/>
    </location>
</feature>
<gene>
    <name evidence="2" type="ORF">ACFOZ0_14950</name>
</gene>
<keyword evidence="1" id="KW-1133">Transmembrane helix</keyword>
<reference evidence="3" key="1">
    <citation type="journal article" date="2019" name="Int. J. Syst. Evol. Microbiol.">
        <title>The Global Catalogue of Microorganisms (GCM) 10K type strain sequencing project: providing services to taxonomists for standard genome sequencing and annotation.</title>
        <authorList>
            <consortium name="The Broad Institute Genomics Platform"/>
            <consortium name="The Broad Institute Genome Sequencing Center for Infectious Disease"/>
            <person name="Wu L."/>
            <person name="Ma J."/>
        </authorList>
    </citation>
    <scope>NUCLEOTIDE SEQUENCE [LARGE SCALE GENOMIC DNA]</scope>
    <source>
        <strain evidence="3">CGMCC 4.7035</strain>
    </source>
</reference>
<organism evidence="2 3">
    <name type="scientific">Streptomyces yaanensis</name>
    <dbReference type="NCBI Taxonomy" id="1142239"/>
    <lineage>
        <taxon>Bacteria</taxon>
        <taxon>Bacillati</taxon>
        <taxon>Actinomycetota</taxon>
        <taxon>Actinomycetes</taxon>
        <taxon>Kitasatosporales</taxon>
        <taxon>Streptomycetaceae</taxon>
        <taxon>Streptomyces</taxon>
    </lineage>
</organism>
<proteinExistence type="predicted"/>
<dbReference type="EMBL" id="JBHRWR010000009">
    <property type="protein sequence ID" value="MFC3574547.1"/>
    <property type="molecule type" value="Genomic_DNA"/>
</dbReference>
<sequence length="296" mass="31703">MDRKPESIGIRLLEAPVARRNDPRARMYIVDHLKPRMTIKRSIEIANKSSAARRIDLYPAAASIKNNGFTFAAKRTPNELTGWISVKPAIAVLKPHSKSKAKITIKVPRTAQAGERYAVVWAESGAAADATHNIGSINRVGVRIYLDIGPGGEPLSDFEIEKMKGTRDKQGRPSLVAAVRNPGRRAVDLNGTLDLRDGPGGVSAGPFRAASGITLAPHGTGIVTVPLDPRLPDGPWKAKLTLRSGTVERTSTATVTLAKEKAARSRAPLYAAAAAATALAACVLALVIRRHQRKSR</sequence>
<evidence type="ECO:0000256" key="1">
    <source>
        <dbReference type="SAM" id="Phobius"/>
    </source>
</evidence>
<keyword evidence="3" id="KW-1185">Reference proteome</keyword>
<dbReference type="RefSeq" id="WP_386275973.1">
    <property type="nucleotide sequence ID" value="NZ_JBHRWR010000009.1"/>
</dbReference>